<reference evidence="1 2" key="1">
    <citation type="submission" date="2018-12" db="EMBL/GenBank/DDBJ databases">
        <title>The Draft Genome Sequence of the Soil Bacterium Pedobacter tournemirensis R1.</title>
        <authorList>
            <person name="He J."/>
        </authorList>
    </citation>
    <scope>NUCLEOTIDE SEQUENCE [LARGE SCALE GENOMIC DNA]</scope>
    <source>
        <strain evidence="1 2">R1</strain>
    </source>
</reference>
<protein>
    <submittedName>
        <fullName evidence="1">Uncharacterized protein</fullName>
    </submittedName>
</protein>
<organism evidence="1 2">
    <name type="scientific">Arcticibacter tournemirensis</name>
    <dbReference type="NCBI Taxonomy" id="699437"/>
    <lineage>
        <taxon>Bacteria</taxon>
        <taxon>Pseudomonadati</taxon>
        <taxon>Bacteroidota</taxon>
        <taxon>Sphingobacteriia</taxon>
        <taxon>Sphingobacteriales</taxon>
        <taxon>Sphingobacteriaceae</taxon>
        <taxon>Arcticibacter</taxon>
    </lineage>
</organism>
<proteinExistence type="predicted"/>
<accession>A0A4Q0M4C1</accession>
<evidence type="ECO:0000313" key="1">
    <source>
        <dbReference type="EMBL" id="RXF67735.1"/>
    </source>
</evidence>
<dbReference type="RefSeq" id="WP_128770868.1">
    <property type="nucleotide sequence ID" value="NZ_RXOC01000015.1"/>
</dbReference>
<name>A0A4Q0M4C1_9SPHI</name>
<dbReference type="EMBL" id="RXOC01000015">
    <property type="protein sequence ID" value="RXF67735.1"/>
    <property type="molecule type" value="Genomic_DNA"/>
</dbReference>
<dbReference type="Proteomes" id="UP000290848">
    <property type="component" value="Unassembled WGS sequence"/>
</dbReference>
<sequence>MIDLNQLIDERNQALWDTLNAHFQIDFQPSANNEYRVYSINDSATFYVPENDHCADSFTHELLHVYLRYKKVFIGAAFINTVNSSKILKNLLNDRLTEHVGNCLDHIKMIDHYDQMGFPREKFITDYDQHKCTPSDLADLKRYYKQNGSYNTEAVNLYIGKFVAMCADFNESFDYEPCFAALDKLDPQLFTVLDQLVSDWEDLDIESDDILTSSYYPLLNTFYEGMKRWMTGKKLHAY</sequence>
<dbReference type="AlphaFoldDB" id="A0A4Q0M4C1"/>
<gene>
    <name evidence="1" type="ORF">EKH83_18070</name>
</gene>
<comment type="caution">
    <text evidence="1">The sequence shown here is derived from an EMBL/GenBank/DDBJ whole genome shotgun (WGS) entry which is preliminary data.</text>
</comment>
<evidence type="ECO:0000313" key="2">
    <source>
        <dbReference type="Proteomes" id="UP000290848"/>
    </source>
</evidence>